<evidence type="ECO:0000313" key="3">
    <source>
        <dbReference type="Proteomes" id="UP000244523"/>
    </source>
</evidence>
<proteinExistence type="predicted"/>
<dbReference type="Proteomes" id="UP000244523">
    <property type="component" value="Unassembled WGS sequence"/>
</dbReference>
<feature type="compositionally biased region" description="Basic and acidic residues" evidence="1">
    <location>
        <begin position="28"/>
        <end position="49"/>
    </location>
</feature>
<dbReference type="EMBL" id="QBUD01000002">
    <property type="protein sequence ID" value="PUB17294.1"/>
    <property type="molecule type" value="Genomic_DNA"/>
</dbReference>
<feature type="region of interest" description="Disordered" evidence="1">
    <location>
        <begin position="13"/>
        <end position="49"/>
    </location>
</feature>
<name>A0A2T6KM80_9RHOB</name>
<sequence length="76" mass="8579">MYFGQFYTKSSEVMASPRGMSDPAISRPKADGSLDDVHHSRDDLADRENGRFPEVDDIVDRLSHDAKIVTLRAQTR</sequence>
<protein>
    <submittedName>
        <fullName evidence="2">Uncharacterized protein</fullName>
    </submittedName>
</protein>
<dbReference type="AlphaFoldDB" id="A0A2T6KM80"/>
<gene>
    <name evidence="2" type="ORF">C8N45_102306</name>
</gene>
<organism evidence="2 3">
    <name type="scientific">Yoonia sediminilitoris</name>
    <dbReference type="NCBI Taxonomy" id="1286148"/>
    <lineage>
        <taxon>Bacteria</taxon>
        <taxon>Pseudomonadati</taxon>
        <taxon>Pseudomonadota</taxon>
        <taxon>Alphaproteobacteria</taxon>
        <taxon>Rhodobacterales</taxon>
        <taxon>Paracoccaceae</taxon>
        <taxon>Yoonia</taxon>
    </lineage>
</organism>
<accession>A0A2T6KM80</accession>
<reference evidence="2 3" key="1">
    <citation type="submission" date="2018-04" db="EMBL/GenBank/DDBJ databases">
        <title>Genomic Encyclopedia of Archaeal and Bacterial Type Strains, Phase II (KMG-II): from individual species to whole genera.</title>
        <authorList>
            <person name="Goeker M."/>
        </authorList>
    </citation>
    <scope>NUCLEOTIDE SEQUENCE [LARGE SCALE GENOMIC DNA]</scope>
    <source>
        <strain evidence="2 3">DSM 29955</strain>
    </source>
</reference>
<keyword evidence="3" id="KW-1185">Reference proteome</keyword>
<evidence type="ECO:0000256" key="1">
    <source>
        <dbReference type="SAM" id="MobiDB-lite"/>
    </source>
</evidence>
<comment type="caution">
    <text evidence="2">The sequence shown here is derived from an EMBL/GenBank/DDBJ whole genome shotgun (WGS) entry which is preliminary data.</text>
</comment>
<evidence type="ECO:0000313" key="2">
    <source>
        <dbReference type="EMBL" id="PUB17294.1"/>
    </source>
</evidence>